<keyword evidence="2" id="KW-1185">Reference proteome</keyword>
<feature type="non-terminal residue" evidence="1">
    <location>
        <position position="1"/>
    </location>
</feature>
<gene>
    <name evidence="1" type="ORF">EJB05_34586</name>
</gene>
<proteinExistence type="predicted"/>
<evidence type="ECO:0000313" key="1">
    <source>
        <dbReference type="EMBL" id="TVU18483.1"/>
    </source>
</evidence>
<reference evidence="1 2" key="1">
    <citation type="journal article" date="2019" name="Sci. Rep.">
        <title>A high-quality genome of Eragrostis curvula grass provides insights into Poaceae evolution and supports new strategies to enhance forage quality.</title>
        <authorList>
            <person name="Carballo J."/>
            <person name="Santos B.A.C.M."/>
            <person name="Zappacosta D."/>
            <person name="Garbus I."/>
            <person name="Selva J.P."/>
            <person name="Gallo C.A."/>
            <person name="Diaz A."/>
            <person name="Albertini E."/>
            <person name="Caccamo M."/>
            <person name="Echenique V."/>
        </authorList>
    </citation>
    <scope>NUCLEOTIDE SEQUENCE [LARGE SCALE GENOMIC DNA]</scope>
    <source>
        <strain evidence="2">cv. Victoria</strain>
        <tissue evidence="1">Leaf</tissue>
    </source>
</reference>
<accession>A0A5J9U4A6</accession>
<evidence type="ECO:0000313" key="2">
    <source>
        <dbReference type="Proteomes" id="UP000324897"/>
    </source>
</evidence>
<dbReference type="EMBL" id="RWGY01000029">
    <property type="protein sequence ID" value="TVU18483.1"/>
    <property type="molecule type" value="Genomic_DNA"/>
</dbReference>
<protein>
    <submittedName>
        <fullName evidence="1">Uncharacterized protein</fullName>
    </submittedName>
</protein>
<dbReference type="Proteomes" id="UP000324897">
    <property type="component" value="Chromosome 7"/>
</dbReference>
<organism evidence="1 2">
    <name type="scientific">Eragrostis curvula</name>
    <name type="common">weeping love grass</name>
    <dbReference type="NCBI Taxonomy" id="38414"/>
    <lineage>
        <taxon>Eukaryota</taxon>
        <taxon>Viridiplantae</taxon>
        <taxon>Streptophyta</taxon>
        <taxon>Embryophyta</taxon>
        <taxon>Tracheophyta</taxon>
        <taxon>Spermatophyta</taxon>
        <taxon>Magnoliopsida</taxon>
        <taxon>Liliopsida</taxon>
        <taxon>Poales</taxon>
        <taxon>Poaceae</taxon>
        <taxon>PACMAD clade</taxon>
        <taxon>Chloridoideae</taxon>
        <taxon>Eragrostideae</taxon>
        <taxon>Eragrostidinae</taxon>
        <taxon>Eragrostis</taxon>
    </lineage>
</organism>
<dbReference type="Gramene" id="TVU18483">
    <property type="protein sequence ID" value="TVU18483"/>
    <property type="gene ID" value="EJB05_34586"/>
</dbReference>
<feature type="non-terminal residue" evidence="1">
    <location>
        <position position="128"/>
    </location>
</feature>
<name>A0A5J9U4A6_9POAL</name>
<dbReference type="AlphaFoldDB" id="A0A5J9U4A6"/>
<sequence length="128" mass="14803">MDLNLHVIVRIQSDFMKPRPDIHCGDPIDNAFTNLQLWCKYKAEMQYKVDLANKGHINGRSVGCVRQQTLLEQIIQHKLVKEQIVTDKYSLRLKDTEHESNLGMKTSLGKQAHANIFQRNCNHPGHEK</sequence>
<comment type="caution">
    <text evidence="1">The sequence shown here is derived from an EMBL/GenBank/DDBJ whole genome shotgun (WGS) entry which is preliminary data.</text>
</comment>